<accession>A0ACB7XIU0</accession>
<protein>
    <submittedName>
        <fullName evidence="1">Uncharacterized protein</fullName>
    </submittedName>
</protein>
<name>A0ACB7XIU0_9ERIC</name>
<reference evidence="1 2" key="1">
    <citation type="journal article" date="2021" name="Hortic Res">
        <title>High-quality reference genome and annotation aids understanding of berry development for evergreen blueberry (Vaccinium darrowii).</title>
        <authorList>
            <person name="Yu J."/>
            <person name="Hulse-Kemp A.M."/>
            <person name="Babiker E."/>
            <person name="Staton M."/>
        </authorList>
    </citation>
    <scope>NUCLEOTIDE SEQUENCE [LARGE SCALE GENOMIC DNA]</scope>
    <source>
        <strain evidence="2">cv. NJ 8807/NJ 8810</strain>
        <tissue evidence="1">Young leaf</tissue>
    </source>
</reference>
<proteinExistence type="predicted"/>
<comment type="caution">
    <text evidence="1">The sequence shown here is derived from an EMBL/GenBank/DDBJ whole genome shotgun (WGS) entry which is preliminary data.</text>
</comment>
<evidence type="ECO:0000313" key="2">
    <source>
        <dbReference type="Proteomes" id="UP000828048"/>
    </source>
</evidence>
<sequence>MTFKQWWTTYTSLAQSDCSSQEDVGLMAFICWALWKARNKDYFDNLPRDFFAVLEQGVSGWNEFRTVNDKRGGVIPPSTPPPTPIWKPPDGNCVKINVDGALSVNNYMGGLGLVARDSAGNLLGARMESLRGTFSVRTIEALGVRRALETALEWNYTHVIVEGDALQDRSAFDAKARQERKVEEVVLKFRKINLIDYCH</sequence>
<organism evidence="1 2">
    <name type="scientific">Vaccinium darrowii</name>
    <dbReference type="NCBI Taxonomy" id="229202"/>
    <lineage>
        <taxon>Eukaryota</taxon>
        <taxon>Viridiplantae</taxon>
        <taxon>Streptophyta</taxon>
        <taxon>Embryophyta</taxon>
        <taxon>Tracheophyta</taxon>
        <taxon>Spermatophyta</taxon>
        <taxon>Magnoliopsida</taxon>
        <taxon>eudicotyledons</taxon>
        <taxon>Gunneridae</taxon>
        <taxon>Pentapetalae</taxon>
        <taxon>asterids</taxon>
        <taxon>Ericales</taxon>
        <taxon>Ericaceae</taxon>
        <taxon>Vaccinioideae</taxon>
        <taxon>Vaccinieae</taxon>
        <taxon>Vaccinium</taxon>
    </lineage>
</organism>
<dbReference type="EMBL" id="CM037160">
    <property type="protein sequence ID" value="KAH7840577.1"/>
    <property type="molecule type" value="Genomic_DNA"/>
</dbReference>
<evidence type="ECO:0000313" key="1">
    <source>
        <dbReference type="EMBL" id="KAH7840577.1"/>
    </source>
</evidence>
<gene>
    <name evidence="1" type="ORF">Vadar_018810</name>
</gene>
<dbReference type="Proteomes" id="UP000828048">
    <property type="component" value="Chromosome 10"/>
</dbReference>
<keyword evidence="2" id="KW-1185">Reference proteome</keyword>